<organism evidence="1 2">
    <name type="scientific">Halorientalis pallida</name>
    <dbReference type="NCBI Taxonomy" id="2479928"/>
    <lineage>
        <taxon>Archaea</taxon>
        <taxon>Methanobacteriati</taxon>
        <taxon>Methanobacteriota</taxon>
        <taxon>Stenosarchaea group</taxon>
        <taxon>Halobacteria</taxon>
        <taxon>Halobacteriales</taxon>
        <taxon>Haloarculaceae</taxon>
        <taxon>Halorientalis</taxon>
    </lineage>
</organism>
<name>A0A498KTY2_9EURY</name>
<dbReference type="SUPFAM" id="SSF88723">
    <property type="entry name" value="PIN domain-like"/>
    <property type="match status" value="1"/>
</dbReference>
<dbReference type="InterPro" id="IPR029060">
    <property type="entry name" value="PIN-like_dom_sf"/>
</dbReference>
<proteinExistence type="predicted"/>
<gene>
    <name evidence="1" type="ORF">EAF64_14125</name>
</gene>
<dbReference type="OrthoDB" id="192447at2157"/>
<evidence type="ECO:0008006" key="3">
    <source>
        <dbReference type="Google" id="ProtNLM"/>
    </source>
</evidence>
<dbReference type="Gene3D" id="3.40.50.1010">
    <property type="entry name" value="5'-nuclease"/>
    <property type="match status" value="1"/>
</dbReference>
<dbReference type="Proteomes" id="UP000289691">
    <property type="component" value="Unassembled WGS sequence"/>
</dbReference>
<dbReference type="AlphaFoldDB" id="A0A498KTY2"/>
<protein>
    <recommendedName>
        <fullName evidence="3">PIN domain-containing protein</fullName>
    </recommendedName>
</protein>
<accession>A0A498KTY2</accession>
<sequence>MSDASFLDTGVVLGFCFRDDSHHHRCRQYLDGHDFELFVSETVVSECLNREPSLAEEIADGIFDHIGRLQDSKFEGQLDPMDTSRIRQDLISGHNEAGTTLHAFYSDEVPNFIQFDELTERLRDLARDIEQMAIENRQSFMERVEVWERENEYADIDDGLSDIPWDDRRICLDAHDVAESTAYVTELATTNPTDLVDNGYWTLILEQTSLENVVSLANRS</sequence>
<keyword evidence="2" id="KW-1185">Reference proteome</keyword>
<evidence type="ECO:0000313" key="2">
    <source>
        <dbReference type="Proteomes" id="UP000289691"/>
    </source>
</evidence>
<dbReference type="RefSeq" id="WP_129069637.1">
    <property type="nucleotide sequence ID" value="NZ_RDFA01000005.1"/>
</dbReference>
<dbReference type="EMBL" id="RDFA01000005">
    <property type="protein sequence ID" value="RXK47785.1"/>
    <property type="molecule type" value="Genomic_DNA"/>
</dbReference>
<evidence type="ECO:0000313" key="1">
    <source>
        <dbReference type="EMBL" id="RXK47785.1"/>
    </source>
</evidence>
<comment type="caution">
    <text evidence="1">The sequence shown here is derived from an EMBL/GenBank/DDBJ whole genome shotgun (WGS) entry which is preliminary data.</text>
</comment>
<reference evidence="1 2" key="1">
    <citation type="submission" date="2019-01" db="EMBL/GenBank/DDBJ databases">
        <title>Halorientalis sp. F13-25 a new haloarchaeum isolated from hypersaline water.</title>
        <authorList>
            <person name="Ana D.-V."/>
            <person name="Cristina S.-P."/>
            <person name="Antonio V."/>
        </authorList>
    </citation>
    <scope>NUCLEOTIDE SEQUENCE [LARGE SCALE GENOMIC DNA]</scope>
    <source>
        <strain evidence="1 2">F13-25</strain>
    </source>
</reference>